<dbReference type="InterPro" id="IPR033480">
    <property type="entry name" value="sCache_2"/>
</dbReference>
<dbReference type="Pfam" id="PF17200">
    <property type="entry name" value="sCache_2"/>
    <property type="match status" value="1"/>
</dbReference>
<accession>A0A558CZE5</accession>
<keyword evidence="6 11" id="KW-0812">Transmembrane</keyword>
<sequence>MDSMLRAGDLFNNKLKEDGVKTISLKYRMMLLAMLPTLLVSIAISSFAIYETRNFGELNNATFRDQMLTLRRNELHSYTNLAESAIDAQYNNSITAPQQAQEEAKGIIRKLSYGQSGYFFVNDYSGNTLVHGAKPALEGRNLWDLKSKDNKFLIRDIDQAAKDGTGFTEYMWDKPGFPDPVGKVSYVKTLPKWDWIIGTGLYTDDIDAVHARLNQELDNNLNQSTLVFLGLSGGSLLFAALLFGRLTLREGGSADHKLKALSDQVNRAQEHERQAIAAEIEDSVEEHLIGLKNRLPELMADKGVSDEVVSLLNHEMGRAVKAIQQISHTLNPKSLEEHGLSYGLDILCKQYNDRGRVPVKLYQQGLLTQRLPKGVEWELYRVIQDVMRFVEQSEGEGKVVVRTSFSEQSVQISLLEDMVGFDPKSNNKGGSDMAEMLLNTVISRVEGIKGEVSVFGTKGTGTLLKIKVDFNAESFEGVPALAT</sequence>
<dbReference type="SMART" id="SM01049">
    <property type="entry name" value="Cache_2"/>
    <property type="match status" value="1"/>
</dbReference>
<comment type="caution">
    <text evidence="13">The sequence shown here is derived from an EMBL/GenBank/DDBJ whole genome shotgun (WGS) entry which is preliminary data.</text>
</comment>
<feature type="transmembrane region" description="Helical" evidence="11">
    <location>
        <begin position="226"/>
        <end position="248"/>
    </location>
</feature>
<evidence type="ECO:0000256" key="3">
    <source>
        <dbReference type="ARBA" id="ARBA00012438"/>
    </source>
</evidence>
<evidence type="ECO:0000256" key="7">
    <source>
        <dbReference type="ARBA" id="ARBA00022777"/>
    </source>
</evidence>
<evidence type="ECO:0000259" key="12">
    <source>
        <dbReference type="SMART" id="SM01049"/>
    </source>
</evidence>
<keyword evidence="8 11" id="KW-1133">Transmembrane helix</keyword>
<evidence type="ECO:0000256" key="2">
    <source>
        <dbReference type="ARBA" id="ARBA00004651"/>
    </source>
</evidence>
<dbReference type="InterPro" id="IPR036890">
    <property type="entry name" value="HATPase_C_sf"/>
</dbReference>
<keyword evidence="7" id="KW-0418">Kinase</keyword>
<evidence type="ECO:0000313" key="13">
    <source>
        <dbReference type="EMBL" id="TVT54146.1"/>
    </source>
</evidence>
<dbReference type="AlphaFoldDB" id="A0A558CZE5"/>
<evidence type="ECO:0000256" key="1">
    <source>
        <dbReference type="ARBA" id="ARBA00000085"/>
    </source>
</evidence>
<comment type="subcellular location">
    <subcellularLocation>
        <location evidence="2">Cell membrane</location>
        <topology evidence="2">Multi-pass membrane protein</topology>
    </subcellularLocation>
</comment>
<reference evidence="13 14" key="1">
    <citation type="submission" date="2019-07" db="EMBL/GenBank/DDBJ databases">
        <title>The pathways for chlorine oxyanion respiration interact through the shared metabolite chlorate.</title>
        <authorList>
            <person name="Barnum T.P."/>
            <person name="Cheng Y."/>
            <person name="Hill K.A."/>
            <person name="Lucas L.N."/>
            <person name="Carlson H.K."/>
            <person name="Coates J.D."/>
        </authorList>
    </citation>
    <scope>NUCLEOTIDE SEQUENCE [LARGE SCALE GENOMIC DNA]</scope>
    <source>
        <strain evidence="13">BK-3</strain>
    </source>
</reference>
<dbReference type="PANTHER" id="PTHR24421:SF10">
    <property type="entry name" value="NITRATE_NITRITE SENSOR PROTEIN NARQ"/>
    <property type="match status" value="1"/>
</dbReference>
<dbReference type="EMBL" id="VMRY01000043">
    <property type="protein sequence ID" value="TVT54146.1"/>
    <property type="molecule type" value="Genomic_DNA"/>
</dbReference>
<dbReference type="GO" id="GO:0005886">
    <property type="term" value="C:plasma membrane"/>
    <property type="evidence" value="ECO:0007669"/>
    <property type="project" value="UniProtKB-SubCell"/>
</dbReference>
<evidence type="ECO:0000313" key="14">
    <source>
        <dbReference type="Proteomes" id="UP000317355"/>
    </source>
</evidence>
<evidence type="ECO:0000256" key="5">
    <source>
        <dbReference type="ARBA" id="ARBA00022679"/>
    </source>
</evidence>
<dbReference type="PANTHER" id="PTHR24421">
    <property type="entry name" value="NITRATE/NITRITE SENSOR PROTEIN NARX-RELATED"/>
    <property type="match status" value="1"/>
</dbReference>
<comment type="catalytic activity">
    <reaction evidence="1">
        <text>ATP + protein L-histidine = ADP + protein N-phospho-L-histidine.</text>
        <dbReference type="EC" id="2.7.13.3"/>
    </reaction>
</comment>
<dbReference type="GO" id="GO:0000160">
    <property type="term" value="P:phosphorelay signal transduction system"/>
    <property type="evidence" value="ECO:0007669"/>
    <property type="project" value="UniProtKB-KW"/>
</dbReference>
<evidence type="ECO:0000256" key="4">
    <source>
        <dbReference type="ARBA" id="ARBA00022475"/>
    </source>
</evidence>
<proteinExistence type="predicted"/>
<evidence type="ECO:0000256" key="11">
    <source>
        <dbReference type="SAM" id="Phobius"/>
    </source>
</evidence>
<dbReference type="Proteomes" id="UP000317355">
    <property type="component" value="Unassembled WGS sequence"/>
</dbReference>
<evidence type="ECO:0000256" key="6">
    <source>
        <dbReference type="ARBA" id="ARBA00022692"/>
    </source>
</evidence>
<dbReference type="EC" id="2.7.13.3" evidence="3"/>
<evidence type="ECO:0000256" key="10">
    <source>
        <dbReference type="ARBA" id="ARBA00023136"/>
    </source>
</evidence>
<feature type="domain" description="Single Cache" evidence="12">
    <location>
        <begin position="64"/>
        <end position="155"/>
    </location>
</feature>
<keyword evidence="4" id="KW-1003">Cell membrane</keyword>
<organism evidence="13 14">
    <name type="scientific">Sedimenticola thiotaurini</name>
    <dbReference type="NCBI Taxonomy" id="1543721"/>
    <lineage>
        <taxon>Bacteria</taxon>
        <taxon>Pseudomonadati</taxon>
        <taxon>Pseudomonadota</taxon>
        <taxon>Gammaproteobacteria</taxon>
        <taxon>Chromatiales</taxon>
        <taxon>Sedimenticolaceae</taxon>
        <taxon>Sedimenticola</taxon>
    </lineage>
</organism>
<dbReference type="GO" id="GO:0004673">
    <property type="term" value="F:protein histidine kinase activity"/>
    <property type="evidence" value="ECO:0007669"/>
    <property type="project" value="UniProtKB-EC"/>
</dbReference>
<evidence type="ECO:0000256" key="9">
    <source>
        <dbReference type="ARBA" id="ARBA00023012"/>
    </source>
</evidence>
<name>A0A558CZE5_9GAMM</name>
<keyword evidence="10 11" id="KW-0472">Membrane</keyword>
<gene>
    <name evidence="13" type="ORF">FHK82_10710</name>
</gene>
<feature type="transmembrane region" description="Helical" evidence="11">
    <location>
        <begin position="31"/>
        <end position="50"/>
    </location>
</feature>
<keyword evidence="9" id="KW-0902">Two-component regulatory system</keyword>
<evidence type="ECO:0000256" key="8">
    <source>
        <dbReference type="ARBA" id="ARBA00022989"/>
    </source>
</evidence>
<keyword evidence="5" id="KW-0808">Transferase</keyword>
<dbReference type="Gene3D" id="3.30.450.20">
    <property type="entry name" value="PAS domain"/>
    <property type="match status" value="1"/>
</dbReference>
<dbReference type="InterPro" id="IPR050482">
    <property type="entry name" value="Sensor_HK_TwoCompSys"/>
</dbReference>
<dbReference type="Gene3D" id="3.30.565.10">
    <property type="entry name" value="Histidine kinase-like ATPase, C-terminal domain"/>
    <property type="match status" value="1"/>
</dbReference>
<protein>
    <recommendedName>
        <fullName evidence="3">histidine kinase</fullName>
        <ecNumber evidence="3">2.7.13.3</ecNumber>
    </recommendedName>
</protein>